<reference evidence="2" key="1">
    <citation type="submission" date="2023-10" db="EMBL/GenBank/DDBJ databases">
        <authorList>
            <person name="Chen Y."/>
            <person name="Shah S."/>
            <person name="Dougan E. K."/>
            <person name="Thang M."/>
            <person name="Chan C."/>
        </authorList>
    </citation>
    <scope>NUCLEOTIDE SEQUENCE [LARGE SCALE GENOMIC DNA]</scope>
</reference>
<protein>
    <submittedName>
        <fullName evidence="2">Uncharacterized protein</fullName>
    </submittedName>
</protein>
<evidence type="ECO:0000313" key="2">
    <source>
        <dbReference type="EMBL" id="CAK0875019.1"/>
    </source>
</evidence>
<name>A0ABN9VR81_9DINO</name>
<dbReference type="EMBL" id="CAUYUJ010017463">
    <property type="protein sequence ID" value="CAK0875019.1"/>
    <property type="molecule type" value="Genomic_DNA"/>
</dbReference>
<organism evidence="2 3">
    <name type="scientific">Prorocentrum cordatum</name>
    <dbReference type="NCBI Taxonomy" id="2364126"/>
    <lineage>
        <taxon>Eukaryota</taxon>
        <taxon>Sar</taxon>
        <taxon>Alveolata</taxon>
        <taxon>Dinophyceae</taxon>
        <taxon>Prorocentrales</taxon>
        <taxon>Prorocentraceae</taxon>
        <taxon>Prorocentrum</taxon>
    </lineage>
</organism>
<accession>A0ABN9VR81</accession>
<feature type="non-terminal residue" evidence="2">
    <location>
        <position position="1"/>
    </location>
</feature>
<feature type="region of interest" description="Disordered" evidence="1">
    <location>
        <begin position="105"/>
        <end position="126"/>
    </location>
</feature>
<gene>
    <name evidence="2" type="ORF">PCOR1329_LOCUS59768</name>
</gene>
<proteinExistence type="predicted"/>
<dbReference type="Proteomes" id="UP001189429">
    <property type="component" value="Unassembled WGS sequence"/>
</dbReference>
<evidence type="ECO:0000256" key="1">
    <source>
        <dbReference type="SAM" id="MobiDB-lite"/>
    </source>
</evidence>
<keyword evidence="3" id="KW-1185">Reference proteome</keyword>
<sequence>QAGAAEGPRLRALGGVVRARRLVLRARGGRGALPARRVRLHVRAAEGAAAREGRGGAAQRLEPAGVGRGALRRALRAAHPGRARPAPGALRRLRGGLVPAVRAALGRAGGRRRREPPRQVVPGARRQALLQPQAQPAVGRREAVPRLQRAHHQVYWLQPHDVHALRHPVVLGVPLRMGAAALQLQDRAMGSRGQRMSRAMNLMDYTAHVVRIFCCRRR</sequence>
<comment type="caution">
    <text evidence="2">The sequence shown here is derived from an EMBL/GenBank/DDBJ whole genome shotgun (WGS) entry which is preliminary data.</text>
</comment>
<evidence type="ECO:0000313" key="3">
    <source>
        <dbReference type="Proteomes" id="UP001189429"/>
    </source>
</evidence>